<organism evidence="1 2">
    <name type="scientific">Stenotrophomonas daejeonensis</name>
    <dbReference type="NCBI Taxonomy" id="659018"/>
    <lineage>
        <taxon>Bacteria</taxon>
        <taxon>Pseudomonadati</taxon>
        <taxon>Pseudomonadota</taxon>
        <taxon>Gammaproteobacteria</taxon>
        <taxon>Lysobacterales</taxon>
        <taxon>Lysobacteraceae</taxon>
        <taxon>Stenotrophomonas</taxon>
    </lineage>
</organism>
<evidence type="ECO:0000313" key="1">
    <source>
        <dbReference type="EMBL" id="KRG83148.1"/>
    </source>
</evidence>
<proteinExistence type="predicted"/>
<name>A0A0R0DMS3_9GAMM</name>
<reference evidence="1 2" key="1">
    <citation type="submission" date="2015-05" db="EMBL/GenBank/DDBJ databases">
        <title>Genome sequencing and analysis of members of genus Stenotrophomonas.</title>
        <authorList>
            <person name="Patil P.P."/>
            <person name="Midha S."/>
            <person name="Patil P.B."/>
        </authorList>
    </citation>
    <scope>NUCLEOTIDE SEQUENCE [LARGE SCALE GENOMIC DNA]</scope>
    <source>
        <strain evidence="1 2">JCM 16244</strain>
    </source>
</reference>
<dbReference type="AlphaFoldDB" id="A0A0R0DMS3"/>
<dbReference type="PATRIC" id="fig|659018.3.peg.2711"/>
<comment type="caution">
    <text evidence="1">The sequence shown here is derived from an EMBL/GenBank/DDBJ whole genome shotgun (WGS) entry which is preliminary data.</text>
</comment>
<dbReference type="STRING" id="659018.ABB34_12875"/>
<sequence>MQRTRMKKLAERLRLYARWWVARGWNSPRAWRAIAIGVTGLALLLALFRQPLAERFWPEPRIQQLLDDGRQALREGRLSAADGSGARERFEAAAALDPDRRDVRDALVATGHAALAQARRQLAAGEAEAAREALALARDLQMPRTDIDAIAAQLQAGVQGRGGFLQLLQRADQAQAQGHLDDGPDSALPLYQQVLALQPDQMRALEGRDAALSELLAAATDDAARGRLQQAARRLQQVEHYDAGHSELPAARSALNAALEQRRRRAERDLAQGQLDKAAEGFGQLLAVGEDPAARQGLQRVAQAQAREAGRLAGDFHFDAAERALARARELAPECPEVVAAGLALQRARTAARAMDPALSPAERERRVKALLARMAAAEARGQWLLPPGASAYDHFKAAQALAPDDARIRQAGARLLPAARGCLDENLRGNRLQAARACLDAWQALAAGDDGLPAARRRLAQRWLAVGSERLGAGDVGFAARALEQARGLDPATPELPAFAERLRSAGR</sequence>
<dbReference type="Proteomes" id="UP000050940">
    <property type="component" value="Unassembled WGS sequence"/>
</dbReference>
<accession>A0A0R0DMS3</accession>
<evidence type="ECO:0000313" key="2">
    <source>
        <dbReference type="Proteomes" id="UP000050940"/>
    </source>
</evidence>
<keyword evidence="2" id="KW-1185">Reference proteome</keyword>
<protein>
    <submittedName>
        <fullName evidence="1">Uncharacterized protein</fullName>
    </submittedName>
</protein>
<gene>
    <name evidence="1" type="ORF">ABB34_12875</name>
</gene>
<dbReference type="EMBL" id="LDJP01000079">
    <property type="protein sequence ID" value="KRG83148.1"/>
    <property type="molecule type" value="Genomic_DNA"/>
</dbReference>
<dbReference type="OrthoDB" id="5935824at2"/>